<feature type="region of interest" description="Disordered" evidence="1">
    <location>
        <begin position="28"/>
        <end position="47"/>
    </location>
</feature>
<dbReference type="EMBL" id="JAZDUF010000006">
    <property type="protein sequence ID" value="MEE3852542.1"/>
    <property type="molecule type" value="Genomic_DNA"/>
</dbReference>
<proteinExistence type="predicted"/>
<evidence type="ECO:0000313" key="2">
    <source>
        <dbReference type="EMBL" id="MEE3852542.1"/>
    </source>
</evidence>
<reference evidence="2 3" key="1">
    <citation type="submission" date="2024-01" db="EMBL/GenBank/DDBJ databases">
        <title>Draft genome sequence of Gordonia sp. LSe1-13.</title>
        <authorList>
            <person name="Suphannarot A."/>
            <person name="Mingma R."/>
        </authorList>
    </citation>
    <scope>NUCLEOTIDE SEQUENCE [LARGE SCALE GENOMIC DNA]</scope>
    <source>
        <strain evidence="2 3">LSe1-13</strain>
    </source>
</reference>
<dbReference type="Proteomes" id="UP001347146">
    <property type="component" value="Unassembled WGS sequence"/>
</dbReference>
<protein>
    <submittedName>
        <fullName evidence="2">Uncharacterized protein</fullName>
    </submittedName>
</protein>
<sequence>MSHSAIFSALQPALRGCNVITSTDDRRRLRCPRPRPRHRRRFVTTTD</sequence>
<name>A0ABU7MHF5_9ACTN</name>
<accession>A0ABU7MHF5</accession>
<evidence type="ECO:0000313" key="3">
    <source>
        <dbReference type="Proteomes" id="UP001347146"/>
    </source>
</evidence>
<evidence type="ECO:0000256" key="1">
    <source>
        <dbReference type="SAM" id="MobiDB-lite"/>
    </source>
</evidence>
<keyword evidence="3" id="KW-1185">Reference proteome</keyword>
<gene>
    <name evidence="2" type="ORF">VZC37_19530</name>
</gene>
<organism evidence="2 3">
    <name type="scientific">Gordonia sesuvii</name>
    <dbReference type="NCBI Taxonomy" id="3116777"/>
    <lineage>
        <taxon>Bacteria</taxon>
        <taxon>Bacillati</taxon>
        <taxon>Actinomycetota</taxon>
        <taxon>Actinomycetes</taxon>
        <taxon>Mycobacteriales</taxon>
        <taxon>Gordoniaceae</taxon>
        <taxon>Gordonia</taxon>
    </lineage>
</organism>
<dbReference type="RefSeq" id="WP_330434825.1">
    <property type="nucleotide sequence ID" value="NZ_JAZDUF010000006.1"/>
</dbReference>
<comment type="caution">
    <text evidence="2">The sequence shown here is derived from an EMBL/GenBank/DDBJ whole genome shotgun (WGS) entry which is preliminary data.</text>
</comment>